<dbReference type="AlphaFoldDB" id="A0AAD5DBU9"/>
<evidence type="ECO:0000313" key="2">
    <source>
        <dbReference type="EMBL" id="KAI7758266.1"/>
    </source>
</evidence>
<proteinExistence type="predicted"/>
<feature type="region of interest" description="Disordered" evidence="1">
    <location>
        <begin position="51"/>
        <end position="144"/>
    </location>
</feature>
<keyword evidence="3" id="KW-1185">Reference proteome</keyword>
<feature type="non-terminal residue" evidence="2">
    <location>
        <position position="144"/>
    </location>
</feature>
<feature type="compositionally biased region" description="Polar residues" evidence="1">
    <location>
        <begin position="104"/>
        <end position="115"/>
    </location>
</feature>
<organism evidence="2 3">
    <name type="scientific">Ambrosia artemisiifolia</name>
    <name type="common">Common ragweed</name>
    <dbReference type="NCBI Taxonomy" id="4212"/>
    <lineage>
        <taxon>Eukaryota</taxon>
        <taxon>Viridiplantae</taxon>
        <taxon>Streptophyta</taxon>
        <taxon>Embryophyta</taxon>
        <taxon>Tracheophyta</taxon>
        <taxon>Spermatophyta</taxon>
        <taxon>Magnoliopsida</taxon>
        <taxon>eudicotyledons</taxon>
        <taxon>Gunneridae</taxon>
        <taxon>Pentapetalae</taxon>
        <taxon>asterids</taxon>
        <taxon>campanulids</taxon>
        <taxon>Asterales</taxon>
        <taxon>Asteraceae</taxon>
        <taxon>Asteroideae</taxon>
        <taxon>Heliantheae alliance</taxon>
        <taxon>Heliantheae</taxon>
        <taxon>Ambrosia</taxon>
    </lineage>
</organism>
<dbReference type="Proteomes" id="UP001206925">
    <property type="component" value="Unassembled WGS sequence"/>
</dbReference>
<dbReference type="EMBL" id="JAMZMK010000012">
    <property type="protein sequence ID" value="KAI7758266.1"/>
    <property type="molecule type" value="Genomic_DNA"/>
</dbReference>
<comment type="caution">
    <text evidence="2">The sequence shown here is derived from an EMBL/GenBank/DDBJ whole genome shotgun (WGS) entry which is preliminary data.</text>
</comment>
<gene>
    <name evidence="2" type="ORF">M8C21_003612</name>
</gene>
<dbReference type="PRINTS" id="PR01217">
    <property type="entry name" value="PRICHEXTENSN"/>
</dbReference>
<dbReference type="PANTHER" id="PTHR47285">
    <property type="entry name" value="PROTEIN TIC 62, CHLOROPLASTIC"/>
    <property type="match status" value="1"/>
</dbReference>
<sequence length="144" mass="14792">YSYEGLKPPSSPMPTPPGGRKAVVEAVVTAPPADLGTSTEPESVTISIEPAPVAAGLQKTRPLSPYTAYESLKPPTSPCPSTPSVSPPPPPPPPPPSLVDNGSPVASTPEDTSAHATVKPRPLSPYPMYENLKPPSSPTPSTPQ</sequence>
<protein>
    <submittedName>
        <fullName evidence="2">Uncharacterized protein</fullName>
    </submittedName>
</protein>
<name>A0AAD5DBU9_AMBAR</name>
<feature type="region of interest" description="Disordered" evidence="1">
    <location>
        <begin position="1"/>
        <end position="20"/>
    </location>
</feature>
<evidence type="ECO:0000313" key="3">
    <source>
        <dbReference type="Proteomes" id="UP001206925"/>
    </source>
</evidence>
<dbReference type="PANTHER" id="PTHR47285:SF1">
    <property type="entry name" value="PROTEIN TIC 62, CHLOROPLASTIC"/>
    <property type="match status" value="1"/>
</dbReference>
<accession>A0AAD5DBU9</accession>
<feature type="compositionally biased region" description="Pro residues" evidence="1">
    <location>
        <begin position="135"/>
        <end position="144"/>
    </location>
</feature>
<feature type="compositionally biased region" description="Pro residues" evidence="1">
    <location>
        <begin position="75"/>
        <end position="97"/>
    </location>
</feature>
<evidence type="ECO:0000256" key="1">
    <source>
        <dbReference type="SAM" id="MobiDB-lite"/>
    </source>
</evidence>
<dbReference type="InterPro" id="IPR044719">
    <property type="entry name" value="TIC62"/>
</dbReference>
<reference evidence="2" key="1">
    <citation type="submission" date="2022-06" db="EMBL/GenBank/DDBJ databases">
        <title>Uncovering the hologenomic basis of an extraordinary plant invasion.</title>
        <authorList>
            <person name="Bieker V.C."/>
            <person name="Martin M.D."/>
            <person name="Gilbert T."/>
            <person name="Hodgins K."/>
            <person name="Battlay P."/>
            <person name="Petersen B."/>
            <person name="Wilson J."/>
        </authorList>
    </citation>
    <scope>NUCLEOTIDE SEQUENCE</scope>
    <source>
        <strain evidence="2">AA19_3_7</strain>
        <tissue evidence="2">Leaf</tissue>
    </source>
</reference>